<dbReference type="SMART" id="SM01419">
    <property type="entry name" value="Thiol-ester_cl"/>
    <property type="match status" value="1"/>
</dbReference>
<dbReference type="PANTHER" id="PTHR11412:SF183">
    <property type="entry name" value="CD109 ANTIGEN-LIKE"/>
    <property type="match status" value="1"/>
</dbReference>
<dbReference type="InterPro" id="IPR013783">
    <property type="entry name" value="Ig-like_fold"/>
</dbReference>
<dbReference type="InterPro" id="IPR002890">
    <property type="entry name" value="MG2"/>
</dbReference>
<dbReference type="InParanoid" id="A0A803J349"/>
<feature type="domain" description="Alpha-macroglobulin receptor-binding" evidence="5">
    <location>
        <begin position="1263"/>
        <end position="1347"/>
    </location>
</feature>
<dbReference type="SMART" id="SM01360">
    <property type="entry name" value="A2M"/>
    <property type="match status" value="1"/>
</dbReference>
<dbReference type="InterPro" id="IPR047565">
    <property type="entry name" value="Alpha-macroglob_thiol-ester_cl"/>
</dbReference>
<dbReference type="SMART" id="SM01361">
    <property type="entry name" value="A2M_recep"/>
    <property type="match status" value="1"/>
</dbReference>
<dbReference type="Gene3D" id="2.60.40.1930">
    <property type="match status" value="1"/>
</dbReference>
<dbReference type="Bgee" id="ENSXETG00000037232">
    <property type="expression patterns" value="Expressed in skin of body and 1 other cell type or tissue"/>
</dbReference>
<evidence type="ECO:0008006" key="7">
    <source>
        <dbReference type="Google" id="ProtNLM"/>
    </source>
</evidence>
<dbReference type="Gene3D" id="2.60.40.690">
    <property type="entry name" value="Alpha-macroglobulin, receptor-binding domain"/>
    <property type="match status" value="1"/>
</dbReference>
<dbReference type="Pfam" id="PF00207">
    <property type="entry name" value="A2M"/>
    <property type="match status" value="1"/>
</dbReference>
<dbReference type="Pfam" id="PF07677">
    <property type="entry name" value="A2M_recep"/>
    <property type="match status" value="1"/>
</dbReference>
<dbReference type="Pfam" id="PF07703">
    <property type="entry name" value="A2M_BRD"/>
    <property type="match status" value="1"/>
</dbReference>
<dbReference type="InterPro" id="IPR036595">
    <property type="entry name" value="A-macroglobulin_rcpt-bd_sf"/>
</dbReference>
<evidence type="ECO:0000259" key="3">
    <source>
        <dbReference type="SMART" id="SM01359"/>
    </source>
</evidence>
<dbReference type="Pfam" id="PF17791">
    <property type="entry name" value="MG3"/>
    <property type="match status" value="1"/>
</dbReference>
<feature type="domain" description="Alpha-2-macroglobulin" evidence="4">
    <location>
        <begin position="657"/>
        <end position="748"/>
    </location>
</feature>
<dbReference type="Gene3D" id="1.50.10.20">
    <property type="match status" value="1"/>
</dbReference>
<accession>A0A803J349</accession>
<protein>
    <recommendedName>
        <fullName evidence="7">CD109 molecule</fullName>
    </recommendedName>
</protein>
<evidence type="ECO:0000259" key="4">
    <source>
        <dbReference type="SMART" id="SM01360"/>
    </source>
</evidence>
<dbReference type="InterPro" id="IPR008930">
    <property type="entry name" value="Terpenoid_cyclase/PrenylTrfase"/>
</dbReference>
<feature type="chain" id="PRO_5030856320" description="CD109 molecule" evidence="2">
    <location>
        <begin position="25"/>
        <end position="1406"/>
    </location>
</feature>
<keyword evidence="2" id="KW-0732">Signal</keyword>
<keyword evidence="1" id="KW-1015">Disulfide bond</keyword>
<dbReference type="InterPro" id="IPR041555">
    <property type="entry name" value="MG3"/>
</dbReference>
<evidence type="ECO:0000259" key="5">
    <source>
        <dbReference type="SMART" id="SM01361"/>
    </source>
</evidence>
<dbReference type="InterPro" id="IPR001599">
    <property type="entry name" value="Macroglobln_a2"/>
</dbReference>
<proteinExistence type="predicted"/>
<feature type="signal peptide" evidence="2">
    <location>
        <begin position="1"/>
        <end position="24"/>
    </location>
</feature>
<evidence type="ECO:0000256" key="1">
    <source>
        <dbReference type="ARBA" id="ARBA00023157"/>
    </source>
</evidence>
<dbReference type="SMART" id="SM01359">
    <property type="entry name" value="A2M_N_2"/>
    <property type="match status" value="1"/>
</dbReference>
<dbReference type="SUPFAM" id="SSF48239">
    <property type="entry name" value="Terpenoid cyclases/Protein prenyltransferases"/>
    <property type="match status" value="1"/>
</dbReference>
<dbReference type="Gene3D" id="2.60.40.10">
    <property type="entry name" value="Immunoglobulins"/>
    <property type="match status" value="1"/>
</dbReference>
<dbReference type="InterPro" id="IPR050473">
    <property type="entry name" value="A2M/Complement_sys"/>
</dbReference>
<dbReference type="GeneTree" id="ENSGT00940000155926"/>
<dbReference type="InterPro" id="IPR011625">
    <property type="entry name" value="A2M_N_BRD"/>
</dbReference>
<sequence>MYLLDHLLLRCICLSLLIFHFSDARASYYITVPYYIYPGINTTLSVHWFGSSYPEINVTAGILHQDVTVAQATQVFQKDAIGIMSIPAIPVNSSNYYGYLLFVNGSAGNELIFTDNFYVTKFKQIQTNTFIETDKKNYRPQETVKIRVITVYNDLTPYKGPINIYITDSSYNTIKQILNQTTELGVFSTEVLLPANSALGSLFITAGPNGYETYGYIIVVQNEPPDFDVTIVAPSYYYKQNKEDFVGKVFATYSSGRPVKGTVTLSLKLNTYYSNYYYDYYYYFQYYPEDLICMNKTFEIYGSENFNLSYYEAFKCSFWQRFILTALVTEEKTGKTVTALWYIERATSEYRMFVVGQPDLSIPIQNVTAKIQIQIQRPDDLPLTQEEMNTNVLITISKLYSDYLINTRNYSMSESGIINIEIPFSDYLTYNSDSTVAIKATYKGSTQSWHMYTPYFWYWNPSIYMKVPDTPMQTGIPFTISVGTVPEVQNVYYVVMGGGVIVAAGKTSNSSFTLTAETSWLPSVEVTSYFVNPKTSFGNDIGLSTKIFYIKGNKVKVALSWSKSKAKPSEHVSLTISNITKTPAIVGLKVADINDKLSGNTNSLAAKVENRYFLSYYSHHSDGYISYSNYRLEIYSEFQNNDPINQPVNYQPHISETWIWLKTHISSGANSSLQVTVPHKFMTWVASAFVISEGLGLGVSEQYPELEAFQPLLLTLNAPRTVIRGENFILKVTLETYIATDFQATLKLEPSSSFEIIIPDNNTNSVPGQRSVFIQSNGSKEVLFPINPTKLGEMSLTVQANALGFSDSATQTVLVKAEGIQHFYSSSVILNGTDGKKLSFTFPVDVVVDTKQASLSITGNFLAPSIKGLESLIQLPTGCGEQNMIHFAPVIYILQYLIASKQITEDFRTKAIRFMEKGYQTELNYQTYYGSFSAFGSTDFPASTWLSAFVLRCLLQARQFISISEDVLSRTKKWLFFNLNEETGIFQESEQILKTRLQVGSNGVIAHNAYILIALLEDESNKNVAYRMNKTIQYLENKTEEGITSNYTLSIVAYALSVANSSKAAAALTQLNSRANSTGLQRYWSSGIDPSNDWQPLSADIETAAYALLSHCQQNRIAEGVPIMNWLSQHRNHLGGYSSTQDTIMALQALTKFMTLVPTSNNTSLTVSVTDSGSIVPNTFNITNENLLVVQSQQIYALEPLELVVSAAGEGAALLQLNVVYNSKGEAVPSEVFKLSATVDDSDSHNRISVNVCSSYQGPEKEPGMILWEVDMLSGFKLDPVGINLNDPLKLVETKDEKVFLYFDSMNAIENCVAVPMVRTSMVVGSQPALITILDYYNPEIRTTRIYNSDKLSKATVCEFCGLNCNNCISNVTTSTNTTEQVSNSSATAPKLAMLWFCMICMWYIL</sequence>
<reference evidence="6" key="2">
    <citation type="submission" date="2021-03" db="UniProtKB">
        <authorList>
            <consortium name="Ensembl"/>
        </authorList>
    </citation>
    <scope>IDENTIFICATION</scope>
</reference>
<feature type="domain" description="Alpha-2-macroglobulin bait region" evidence="3">
    <location>
        <begin position="463"/>
        <end position="596"/>
    </location>
</feature>
<dbReference type="Gene3D" id="2.20.130.20">
    <property type="match status" value="1"/>
</dbReference>
<dbReference type="InterPro" id="IPR011626">
    <property type="entry name" value="Alpha-macroglobulin_TED"/>
</dbReference>
<dbReference type="PANTHER" id="PTHR11412">
    <property type="entry name" value="MACROGLOBULIN / COMPLEMENT"/>
    <property type="match status" value="1"/>
</dbReference>
<dbReference type="Pfam" id="PF07678">
    <property type="entry name" value="TED_complement"/>
    <property type="match status" value="1"/>
</dbReference>
<evidence type="ECO:0000256" key="2">
    <source>
        <dbReference type="SAM" id="SignalP"/>
    </source>
</evidence>
<dbReference type="Ensembl" id="ENSXETT00000105445">
    <property type="protein sequence ID" value="ENSXETP00000102249"/>
    <property type="gene ID" value="ENSXETG00000037232"/>
</dbReference>
<dbReference type="Pfam" id="PF01835">
    <property type="entry name" value="MG2"/>
    <property type="match status" value="1"/>
</dbReference>
<dbReference type="GO" id="GO:0005615">
    <property type="term" value="C:extracellular space"/>
    <property type="evidence" value="ECO:0007669"/>
    <property type="project" value="InterPro"/>
</dbReference>
<dbReference type="SUPFAM" id="SSF49410">
    <property type="entry name" value="Alpha-macroglobulin receptor domain"/>
    <property type="match status" value="1"/>
</dbReference>
<dbReference type="Gene3D" id="2.60.40.1940">
    <property type="match status" value="1"/>
</dbReference>
<dbReference type="GO" id="GO:0004866">
    <property type="term" value="F:endopeptidase inhibitor activity"/>
    <property type="evidence" value="ECO:0007669"/>
    <property type="project" value="InterPro"/>
</dbReference>
<dbReference type="InterPro" id="IPR009048">
    <property type="entry name" value="A-macroglobulin_rcpt-bd"/>
</dbReference>
<organism evidence="6">
    <name type="scientific">Xenopus tropicalis</name>
    <name type="common">Western clawed frog</name>
    <name type="synonym">Silurana tropicalis</name>
    <dbReference type="NCBI Taxonomy" id="8364"/>
    <lineage>
        <taxon>Eukaryota</taxon>
        <taxon>Metazoa</taxon>
        <taxon>Chordata</taxon>
        <taxon>Craniata</taxon>
        <taxon>Vertebrata</taxon>
        <taxon>Euteleostomi</taxon>
        <taxon>Amphibia</taxon>
        <taxon>Batrachia</taxon>
        <taxon>Anura</taxon>
        <taxon>Pipoidea</taxon>
        <taxon>Pipidae</taxon>
        <taxon>Xenopodinae</taxon>
        <taxon>Xenopus</taxon>
        <taxon>Silurana</taxon>
    </lineage>
</organism>
<dbReference type="PROSITE" id="PS00477">
    <property type="entry name" value="ALPHA_2_MACROGLOBULIN"/>
    <property type="match status" value="1"/>
</dbReference>
<dbReference type="Gene3D" id="2.60.120.1540">
    <property type="match status" value="1"/>
</dbReference>
<dbReference type="InterPro" id="IPR019742">
    <property type="entry name" value="MacrogloblnA2_CS"/>
</dbReference>
<name>A0A803J349_XENTR</name>
<reference evidence="6" key="1">
    <citation type="journal article" date="2010" name="Science">
        <title>The genome of the Western clawed frog Xenopus tropicalis.</title>
        <authorList>
            <person name="Hellsten U."/>
            <person name="Harland R.M."/>
            <person name="Gilchrist M.J."/>
            <person name="Hendrix D."/>
            <person name="Jurka J."/>
            <person name="Kapitonov V."/>
            <person name="Ovcharenko I."/>
            <person name="Putnam N.H."/>
            <person name="Shu S."/>
            <person name="Taher L."/>
            <person name="Blitz I.L."/>
            <person name="Blumberg B."/>
            <person name="Dichmann D.S."/>
            <person name="Dubchak I."/>
            <person name="Amaya E."/>
            <person name="Detter J.C."/>
            <person name="Fletcher R."/>
            <person name="Gerhard D.S."/>
            <person name="Goodstein D."/>
            <person name="Graves T."/>
            <person name="Grigoriev I.V."/>
            <person name="Grimwood J."/>
            <person name="Kawashima T."/>
            <person name="Lindquist E."/>
            <person name="Lucas S.M."/>
            <person name="Mead P.E."/>
            <person name="Mitros T."/>
            <person name="Ogino H."/>
            <person name="Ohta Y."/>
            <person name="Poliakov A.V."/>
            <person name="Pollet N."/>
            <person name="Robert J."/>
            <person name="Salamov A."/>
            <person name="Sater A.K."/>
            <person name="Schmutz J."/>
            <person name="Terry A."/>
            <person name="Vize P.D."/>
            <person name="Warren W.C."/>
            <person name="Wells D."/>
            <person name="Wills A."/>
            <person name="Wilson R.K."/>
            <person name="Zimmerman L.B."/>
            <person name="Zorn A.M."/>
            <person name="Grainger R."/>
            <person name="Grammer T."/>
            <person name="Khokha M.K."/>
            <person name="Richardson P.M."/>
            <person name="Rokhsar D.S."/>
        </authorList>
    </citation>
    <scope>NUCLEOTIDE SEQUENCE [LARGE SCALE GENOMIC DNA]</scope>
    <source>
        <strain evidence="6">Nigerian</strain>
    </source>
</reference>
<evidence type="ECO:0000313" key="6">
    <source>
        <dbReference type="Ensembl" id="ENSXETP00000102249"/>
    </source>
</evidence>